<feature type="compositionally biased region" description="Low complexity" evidence="3">
    <location>
        <begin position="19"/>
        <end position="30"/>
    </location>
</feature>
<protein>
    <submittedName>
        <fullName evidence="4">LIP-domain-containing protein</fullName>
    </submittedName>
</protein>
<dbReference type="GO" id="GO:0004806">
    <property type="term" value="F:triacylglycerol lipase activity"/>
    <property type="evidence" value="ECO:0007669"/>
    <property type="project" value="UniProtKB-UniRule"/>
</dbReference>
<accession>A0A2J6RQX1</accession>
<evidence type="ECO:0000256" key="3">
    <source>
        <dbReference type="SAM" id="MobiDB-lite"/>
    </source>
</evidence>
<evidence type="ECO:0000256" key="2">
    <source>
        <dbReference type="PIRNR" id="PIRNR029171"/>
    </source>
</evidence>
<dbReference type="Proteomes" id="UP000235786">
    <property type="component" value="Unassembled WGS sequence"/>
</dbReference>
<proteinExistence type="inferred from homology"/>
<dbReference type="Gene3D" id="1.10.260.130">
    <property type="match status" value="1"/>
</dbReference>
<keyword evidence="5" id="KW-1185">Reference proteome</keyword>
<feature type="region of interest" description="Disordered" evidence="3">
    <location>
        <begin position="1"/>
        <end position="35"/>
    </location>
</feature>
<evidence type="ECO:0000256" key="1">
    <source>
        <dbReference type="ARBA" id="ARBA00022801"/>
    </source>
</evidence>
<evidence type="ECO:0000313" key="4">
    <source>
        <dbReference type="EMBL" id="PMD40904.1"/>
    </source>
</evidence>
<dbReference type="PANTHER" id="PTHR34853:SF5">
    <property type="entry name" value="LIP-DOMAIN-CONTAINING PROTEIN-RELATED"/>
    <property type="match status" value="1"/>
</dbReference>
<dbReference type="SUPFAM" id="SSF53474">
    <property type="entry name" value="alpha/beta-Hydrolases"/>
    <property type="match status" value="1"/>
</dbReference>
<dbReference type="Gene3D" id="3.40.50.1820">
    <property type="entry name" value="alpha/beta hydrolase"/>
    <property type="match status" value="1"/>
</dbReference>
<evidence type="ECO:0000313" key="5">
    <source>
        <dbReference type="Proteomes" id="UP000235786"/>
    </source>
</evidence>
<dbReference type="PANTHER" id="PTHR34853">
    <property type="match status" value="1"/>
</dbReference>
<dbReference type="InterPro" id="IPR029058">
    <property type="entry name" value="AB_hydrolase_fold"/>
</dbReference>
<keyword evidence="1" id="KW-0378">Hydrolase</keyword>
<comment type="similarity">
    <text evidence="2">Belongs to the AB hydrolase superfamily. Lipase family.</text>
</comment>
<organism evidence="4 5">
    <name type="scientific">Hyaloscypha variabilis (strain UAMH 11265 / GT02V1 / F)</name>
    <name type="common">Meliniomyces variabilis</name>
    <dbReference type="NCBI Taxonomy" id="1149755"/>
    <lineage>
        <taxon>Eukaryota</taxon>
        <taxon>Fungi</taxon>
        <taxon>Dikarya</taxon>
        <taxon>Ascomycota</taxon>
        <taxon>Pezizomycotina</taxon>
        <taxon>Leotiomycetes</taxon>
        <taxon>Helotiales</taxon>
        <taxon>Hyaloscyphaceae</taxon>
        <taxon>Hyaloscypha</taxon>
        <taxon>Hyaloscypha variabilis</taxon>
    </lineage>
</organism>
<dbReference type="AlphaFoldDB" id="A0A2J6RQX1"/>
<dbReference type="EMBL" id="KZ613945">
    <property type="protein sequence ID" value="PMD40904.1"/>
    <property type="molecule type" value="Genomic_DNA"/>
</dbReference>
<gene>
    <name evidence="4" type="ORF">L207DRAFT_554462</name>
</gene>
<dbReference type="Pfam" id="PF03583">
    <property type="entry name" value="LIP"/>
    <property type="match status" value="1"/>
</dbReference>
<dbReference type="InterPro" id="IPR005152">
    <property type="entry name" value="Lipase_secreted"/>
</dbReference>
<dbReference type="PIRSF" id="PIRSF029171">
    <property type="entry name" value="Esterase_LipA"/>
    <property type="match status" value="1"/>
</dbReference>
<dbReference type="OrthoDB" id="2373480at2759"/>
<dbReference type="GO" id="GO:0016042">
    <property type="term" value="P:lipid catabolic process"/>
    <property type="evidence" value="ECO:0007669"/>
    <property type="project" value="UniProtKB-UniRule"/>
</dbReference>
<reference evidence="4 5" key="1">
    <citation type="submission" date="2016-04" db="EMBL/GenBank/DDBJ databases">
        <title>A degradative enzymes factory behind the ericoid mycorrhizal symbiosis.</title>
        <authorList>
            <consortium name="DOE Joint Genome Institute"/>
            <person name="Martino E."/>
            <person name="Morin E."/>
            <person name="Grelet G."/>
            <person name="Kuo A."/>
            <person name="Kohler A."/>
            <person name="Daghino S."/>
            <person name="Barry K."/>
            <person name="Choi C."/>
            <person name="Cichocki N."/>
            <person name="Clum A."/>
            <person name="Copeland A."/>
            <person name="Hainaut M."/>
            <person name="Haridas S."/>
            <person name="Labutti K."/>
            <person name="Lindquist E."/>
            <person name="Lipzen A."/>
            <person name="Khouja H.-R."/>
            <person name="Murat C."/>
            <person name="Ohm R."/>
            <person name="Olson A."/>
            <person name="Spatafora J."/>
            <person name="Veneault-Fourrey C."/>
            <person name="Henrissat B."/>
            <person name="Grigoriev I."/>
            <person name="Martin F."/>
            <person name="Perotto S."/>
        </authorList>
    </citation>
    <scope>NUCLEOTIDE SEQUENCE [LARGE SCALE GENOMIC DNA]</scope>
    <source>
        <strain evidence="4 5">F</strain>
    </source>
</reference>
<sequence length="451" mass="47544">MVRLAPQPFPAQLIGGASRTPRTRLPLQTTPIPPSEDPFYQPPAGYETAAPGAILASRLTPSTLSAFQTFPLSIKAAYQLLYRTTNSLGGPEVTVTTVLIPYSADTTKLISYQIAEDATYINCAPSYVLQTGSNTTYAGTGSLEVLLITAALNQGWIVNVPDWEGPNSTFIAGIQAGQATLDSVRAALASGDITGVSSKAQVQMWGYSGGALASEFAAELQANYAPEINFVGTAIGGTTPNITNVYNTINNGLFAGLNTAGILSLAKAYPDFNTYLQSVLVPSKAAAFDAANERCFYADVVDYAYQNIDTYFTNGAAFFNDSVVVSILTSGATMGLHGTPSMPLLVYKAVADEISPIADTDALVAKLCSQGTKITYIRDYFGEHFIQAATSVGAVIDFFKDNFNGVSPTECTTQDVYLDALLDPAVTLTLGASYVAALLDIIGVPIGIGHF</sequence>
<name>A0A2J6RQX1_HYAVF</name>